<dbReference type="SMART" id="SM00108">
    <property type="entry name" value="B_lectin"/>
    <property type="match status" value="1"/>
</dbReference>
<evidence type="ECO:0000256" key="1">
    <source>
        <dbReference type="ARBA" id="ARBA00022729"/>
    </source>
</evidence>
<dbReference type="PANTHER" id="PTHR32444:SF247">
    <property type="entry name" value="OS01G0958200 PROTEIN"/>
    <property type="match status" value="1"/>
</dbReference>
<evidence type="ECO:0000313" key="5">
    <source>
        <dbReference type="EMBL" id="KAL3851247.1"/>
    </source>
</evidence>
<dbReference type="AlphaFoldDB" id="A0ABD3UQ34"/>
<dbReference type="PANTHER" id="PTHR32444">
    <property type="entry name" value="BULB-TYPE LECTIN DOMAIN-CONTAINING PROTEIN"/>
    <property type="match status" value="1"/>
</dbReference>
<reference evidence="5 6" key="1">
    <citation type="submission" date="2024-12" db="EMBL/GenBank/DDBJ databases">
        <title>The unique morphological basis and parallel evolutionary history of personate flowers in Penstemon.</title>
        <authorList>
            <person name="Depatie T.H."/>
            <person name="Wessinger C.A."/>
        </authorList>
    </citation>
    <scope>NUCLEOTIDE SEQUENCE [LARGE SCALE GENOMIC DNA]</scope>
    <source>
        <strain evidence="5">WTNN_2</strain>
        <tissue evidence="5">Leaf</tissue>
    </source>
</reference>
<accession>A0ABD3UQ34</accession>
<proteinExistence type="predicted"/>
<protein>
    <recommendedName>
        <fullName evidence="4">Apple domain-containing protein</fullName>
    </recommendedName>
</protein>
<evidence type="ECO:0000313" key="6">
    <source>
        <dbReference type="Proteomes" id="UP001634393"/>
    </source>
</evidence>
<keyword evidence="1" id="KW-0732">Signal</keyword>
<evidence type="ECO:0000256" key="2">
    <source>
        <dbReference type="ARBA" id="ARBA00023157"/>
    </source>
</evidence>
<name>A0ABD3UQ34_9LAMI</name>
<dbReference type="Pfam" id="PF00954">
    <property type="entry name" value="S_locus_glycop"/>
    <property type="match status" value="1"/>
</dbReference>
<dbReference type="Proteomes" id="UP001634393">
    <property type="component" value="Unassembled WGS sequence"/>
</dbReference>
<evidence type="ECO:0000256" key="3">
    <source>
        <dbReference type="ARBA" id="ARBA00023180"/>
    </source>
</evidence>
<gene>
    <name evidence="5" type="ORF">ACJIZ3_013129</name>
</gene>
<dbReference type="InterPro" id="IPR003609">
    <property type="entry name" value="Pan_app"/>
</dbReference>
<dbReference type="InterPro" id="IPR000858">
    <property type="entry name" value="S_locus_glycoprot_dom"/>
</dbReference>
<comment type="caution">
    <text evidence="5">The sequence shown here is derived from an EMBL/GenBank/DDBJ whole genome shotgun (WGS) entry which is preliminary data.</text>
</comment>
<dbReference type="PROSITE" id="PS50948">
    <property type="entry name" value="PAN"/>
    <property type="match status" value="1"/>
</dbReference>
<evidence type="ECO:0000259" key="4">
    <source>
        <dbReference type="PROSITE" id="PS50948"/>
    </source>
</evidence>
<dbReference type="InterPro" id="IPR001480">
    <property type="entry name" value="Bulb-type_lectin_dom"/>
</dbReference>
<feature type="domain" description="Apple" evidence="4">
    <location>
        <begin position="276"/>
        <end position="349"/>
    </location>
</feature>
<dbReference type="Pfam" id="PF08276">
    <property type="entry name" value="PAN_2"/>
    <property type="match status" value="1"/>
</dbReference>
<sequence length="381" mass="43008">MSKWFLFVVCNCISFSSFFCFGSDTILDGGKFELGFFSFTNLSNFYIIAIWYKNIAVREVVWVANRNNPVLQNSSRLEFFKGILDRQMEAIPIVVNSSATWNAVSGIIWQSFDHPTDTWLPEGGAQLNTYDPSPGVYSLGMDPNGTGETFIRRDETTTYWTTDYSYNFTTFVSSVDDGGYLIYNVHNESVLSRIVLDFLGRMVYYLWVEATQSWVIYFVVPYNQCNVYAVCGTNSVCDISQSPFCSCLPGFVPKSVQDWNLGDFSGGCVRTNPLQCFFTNTFVFKLPEIPEMLEVGRSDVCEFACSVNCSCQAYAFSNKGGCSMFFGDMLDLERGTGTPADQGLFVKMDSEAKHVGRGKWLSDFNMHVFFTICLDADFYVL</sequence>
<keyword evidence="6" id="KW-1185">Reference proteome</keyword>
<organism evidence="5 6">
    <name type="scientific">Penstemon smallii</name>
    <dbReference type="NCBI Taxonomy" id="265156"/>
    <lineage>
        <taxon>Eukaryota</taxon>
        <taxon>Viridiplantae</taxon>
        <taxon>Streptophyta</taxon>
        <taxon>Embryophyta</taxon>
        <taxon>Tracheophyta</taxon>
        <taxon>Spermatophyta</taxon>
        <taxon>Magnoliopsida</taxon>
        <taxon>eudicotyledons</taxon>
        <taxon>Gunneridae</taxon>
        <taxon>Pentapetalae</taxon>
        <taxon>asterids</taxon>
        <taxon>lamiids</taxon>
        <taxon>Lamiales</taxon>
        <taxon>Plantaginaceae</taxon>
        <taxon>Cheloneae</taxon>
        <taxon>Penstemon</taxon>
    </lineage>
</organism>
<dbReference type="EMBL" id="JBJXBP010000001">
    <property type="protein sequence ID" value="KAL3851247.1"/>
    <property type="molecule type" value="Genomic_DNA"/>
</dbReference>
<dbReference type="SUPFAM" id="SSF51110">
    <property type="entry name" value="alpha-D-mannose-specific plant lectins"/>
    <property type="match status" value="1"/>
</dbReference>
<keyword evidence="3" id="KW-0325">Glycoprotein</keyword>
<dbReference type="InterPro" id="IPR036426">
    <property type="entry name" value="Bulb-type_lectin_dom_sf"/>
</dbReference>
<keyword evidence="2" id="KW-1015">Disulfide bond</keyword>